<dbReference type="EMBL" id="CP001281">
    <property type="protein sequence ID" value="ACK52841.1"/>
    <property type="molecule type" value="Genomic_DNA"/>
</dbReference>
<organism evidence="1 2">
    <name type="scientific">Thauera aminoaromatica</name>
    <dbReference type="NCBI Taxonomy" id="164330"/>
    <lineage>
        <taxon>Bacteria</taxon>
        <taxon>Pseudomonadati</taxon>
        <taxon>Pseudomonadota</taxon>
        <taxon>Betaproteobacteria</taxon>
        <taxon>Rhodocyclales</taxon>
        <taxon>Zoogloeaceae</taxon>
        <taxon>Thauera</taxon>
    </lineage>
</organism>
<dbReference type="HOGENOM" id="CLU_2738699_0_0_4"/>
<accession>C4ZIE7</accession>
<evidence type="ECO:0000313" key="1">
    <source>
        <dbReference type="EMBL" id="ACK52841.1"/>
    </source>
</evidence>
<name>C4ZIE7_THASP</name>
<dbReference type="Proteomes" id="UP000002186">
    <property type="component" value="Chromosome"/>
</dbReference>
<dbReference type="RefSeq" id="WP_012584196.1">
    <property type="nucleotide sequence ID" value="NC_011662.2"/>
</dbReference>
<reference evidence="2" key="1">
    <citation type="submission" date="2009-05" db="EMBL/GenBank/DDBJ databases">
        <title>Complete sequence of chromosome of Thauera sp. MZ1T.</title>
        <authorList>
            <consortium name="US DOE Joint Genome Institute"/>
            <person name="Lucas S."/>
            <person name="Copeland A."/>
            <person name="Lapidus A."/>
            <person name="Glavina del Rio T."/>
            <person name="Dalin E."/>
            <person name="Tice H."/>
            <person name="Bruce D."/>
            <person name="Goodwin L."/>
            <person name="Pitluck S."/>
            <person name="Sims D."/>
            <person name="Brettin T."/>
            <person name="Detter J.C."/>
            <person name="Han C."/>
            <person name="Larimer F."/>
            <person name="Land M."/>
            <person name="Hauser L."/>
            <person name="Kyrpides N."/>
            <person name="Mikhailova N."/>
            <person name="Sayler G.S."/>
        </authorList>
    </citation>
    <scope>NUCLEOTIDE SEQUENCE [LARGE SCALE GENOMIC DNA]</scope>
    <source>
        <strain evidence="2">MZ1T</strain>
    </source>
</reference>
<protein>
    <submittedName>
        <fullName evidence="1">Uncharacterized protein</fullName>
    </submittedName>
</protein>
<sequence>MLERTEEVALCTLGEPLGMTGTVLARCQGQAFIWQPQDYEGDLVTQIARLTCAADLRGSALETIRRSYVRQ</sequence>
<keyword evidence="2" id="KW-1185">Reference proteome</keyword>
<proteinExistence type="predicted"/>
<dbReference type="AlphaFoldDB" id="C4ZIE7"/>
<dbReference type="KEGG" id="tmz:Tmz1t_0039"/>
<reference evidence="1 2" key="2">
    <citation type="journal article" date="2012" name="Stand. Genomic Sci.">
        <title>Complete genome sequence of Thauera aminoaromatica strain MZ1T.</title>
        <authorList>
            <person name="Jiang K."/>
            <person name="Sanseverino J."/>
            <person name="Chauhan A."/>
            <person name="Lucas S."/>
            <person name="Copeland A."/>
            <person name="Lapidus A."/>
            <person name="Del Rio T.G."/>
            <person name="Dalin E."/>
            <person name="Tice H."/>
            <person name="Bruce D."/>
            <person name="Goodwin L."/>
            <person name="Pitluck S."/>
            <person name="Sims D."/>
            <person name="Brettin T."/>
            <person name="Detter J.C."/>
            <person name="Han C."/>
            <person name="Chang Y.J."/>
            <person name="Larimer F."/>
            <person name="Land M."/>
            <person name="Hauser L."/>
            <person name="Kyrpides N.C."/>
            <person name="Mikhailova N."/>
            <person name="Moser S."/>
            <person name="Jegier P."/>
            <person name="Close D."/>
            <person name="Debruyn J.M."/>
            <person name="Wang Y."/>
            <person name="Layton A.C."/>
            <person name="Allen M.S."/>
            <person name="Sayler G.S."/>
        </authorList>
    </citation>
    <scope>NUCLEOTIDE SEQUENCE [LARGE SCALE GENOMIC DNA]</scope>
    <source>
        <strain evidence="1 2">MZ1T</strain>
    </source>
</reference>
<evidence type="ECO:0000313" key="2">
    <source>
        <dbReference type="Proteomes" id="UP000002186"/>
    </source>
</evidence>
<gene>
    <name evidence="1" type="ordered locus">Tmz1t_0039</name>
</gene>